<dbReference type="InterPro" id="IPR001633">
    <property type="entry name" value="EAL_dom"/>
</dbReference>
<organism evidence="2 3">
    <name type="scientific">Banduia mediterranea</name>
    <dbReference type="NCBI Taxonomy" id="3075609"/>
    <lineage>
        <taxon>Bacteria</taxon>
        <taxon>Pseudomonadati</taxon>
        <taxon>Pseudomonadota</taxon>
        <taxon>Gammaproteobacteria</taxon>
        <taxon>Nevskiales</taxon>
        <taxon>Algiphilaceae</taxon>
        <taxon>Banduia</taxon>
    </lineage>
</organism>
<dbReference type="Gene3D" id="3.20.20.450">
    <property type="entry name" value="EAL domain"/>
    <property type="match status" value="1"/>
</dbReference>
<name>A0ABU2WHB4_9GAMM</name>
<dbReference type="PROSITE" id="PS50883">
    <property type="entry name" value="EAL"/>
    <property type="match status" value="1"/>
</dbReference>
<evidence type="ECO:0000259" key="1">
    <source>
        <dbReference type="PROSITE" id="PS50883"/>
    </source>
</evidence>
<protein>
    <recommendedName>
        <fullName evidence="1">EAL domain-containing protein</fullName>
    </recommendedName>
</protein>
<keyword evidence="3" id="KW-1185">Reference proteome</keyword>
<evidence type="ECO:0000313" key="3">
    <source>
        <dbReference type="Proteomes" id="UP001254608"/>
    </source>
</evidence>
<proteinExistence type="predicted"/>
<reference evidence="2 3" key="1">
    <citation type="submission" date="2023-09" db="EMBL/GenBank/DDBJ databases">
        <authorList>
            <person name="Rey-Velasco X."/>
        </authorList>
    </citation>
    <scope>NUCLEOTIDE SEQUENCE [LARGE SCALE GENOMIC DNA]</scope>
    <source>
        <strain evidence="2 3">W345</strain>
    </source>
</reference>
<dbReference type="InterPro" id="IPR035919">
    <property type="entry name" value="EAL_sf"/>
</dbReference>
<evidence type="ECO:0000313" key="2">
    <source>
        <dbReference type="EMBL" id="MDT0496467.1"/>
    </source>
</evidence>
<dbReference type="SUPFAM" id="SSF141868">
    <property type="entry name" value="EAL domain-like"/>
    <property type="match status" value="1"/>
</dbReference>
<accession>A0ABU2WHB4</accession>
<feature type="domain" description="EAL" evidence="1">
    <location>
        <begin position="1"/>
        <end position="40"/>
    </location>
</feature>
<dbReference type="EMBL" id="JAVRIC010000004">
    <property type="protein sequence ID" value="MDT0496467.1"/>
    <property type="molecule type" value="Genomic_DNA"/>
</dbReference>
<dbReference type="RefSeq" id="WP_311363859.1">
    <property type="nucleotide sequence ID" value="NZ_JAVRIC010000004.1"/>
</dbReference>
<gene>
    <name evidence="2" type="ORF">RM530_03690</name>
</gene>
<dbReference type="Proteomes" id="UP001254608">
    <property type="component" value="Unassembled WGS sequence"/>
</dbReference>
<sequence>METEIQHGSLQSLGCRYAQDYLYGRAIPAEEFATRWLPSVAA</sequence>
<comment type="caution">
    <text evidence="2">The sequence shown here is derived from an EMBL/GenBank/DDBJ whole genome shotgun (WGS) entry which is preliminary data.</text>
</comment>